<comment type="similarity">
    <text evidence="1 4">Belongs to the patatin family.</text>
</comment>
<dbReference type="PANTHER" id="PTHR32176:SF92">
    <property type="entry name" value="XYLOSE ISOMERASE"/>
    <property type="match status" value="1"/>
</dbReference>
<dbReference type="GO" id="GO:0004620">
    <property type="term" value="F:phospholipase activity"/>
    <property type="evidence" value="ECO:0000318"/>
    <property type="project" value="GO_Central"/>
</dbReference>
<dbReference type="GO" id="GO:0047372">
    <property type="term" value="F:monoacylglycerol lipase activity"/>
    <property type="evidence" value="ECO:0000318"/>
    <property type="project" value="GO_Central"/>
</dbReference>
<evidence type="ECO:0000256" key="4">
    <source>
        <dbReference type="RuleBase" id="RU361262"/>
    </source>
</evidence>
<dbReference type="AlphaFoldDB" id="D8T1R6"/>
<dbReference type="Gene3D" id="3.40.1090.10">
    <property type="entry name" value="Cytosolic phospholipase A2 catalytic domain"/>
    <property type="match status" value="1"/>
</dbReference>
<feature type="active site" description="Nucleophile" evidence="3">
    <location>
        <position position="60"/>
    </location>
</feature>
<dbReference type="OrthoDB" id="1658288at2759"/>
<evidence type="ECO:0000313" key="6">
    <source>
        <dbReference type="EMBL" id="EFJ09377.1"/>
    </source>
</evidence>
<proteinExistence type="inferred from homology"/>
<name>D8T1R6_SELML</name>
<keyword evidence="2 3" id="KW-0443">Lipid metabolism</keyword>
<dbReference type="InterPro" id="IPR016035">
    <property type="entry name" value="Acyl_Trfase/lysoPLipase"/>
</dbReference>
<feature type="active site" description="Proton acceptor" evidence="3">
    <location>
        <position position="200"/>
    </location>
</feature>
<dbReference type="Pfam" id="PF01734">
    <property type="entry name" value="Patatin"/>
    <property type="match status" value="1"/>
</dbReference>
<dbReference type="Proteomes" id="UP000001514">
    <property type="component" value="Unassembled WGS sequence"/>
</dbReference>
<protein>
    <recommendedName>
        <fullName evidence="4">Patatin</fullName>
        <ecNumber evidence="4">3.1.1.-</ecNumber>
    </recommendedName>
</protein>
<evidence type="ECO:0000256" key="2">
    <source>
        <dbReference type="ARBA" id="ARBA00023098"/>
    </source>
</evidence>
<dbReference type="EC" id="3.1.1.-" evidence="4"/>
<dbReference type="FunCoup" id="D8T1R6">
    <property type="interactions" value="562"/>
</dbReference>
<dbReference type="eggNOG" id="KOG0513">
    <property type="taxonomic scope" value="Eukaryota"/>
</dbReference>
<keyword evidence="3 4" id="KW-0442">Lipid degradation</keyword>
<organism evidence="7">
    <name type="scientific">Selaginella moellendorffii</name>
    <name type="common">Spikemoss</name>
    <dbReference type="NCBI Taxonomy" id="88036"/>
    <lineage>
        <taxon>Eukaryota</taxon>
        <taxon>Viridiplantae</taxon>
        <taxon>Streptophyta</taxon>
        <taxon>Embryophyta</taxon>
        <taxon>Tracheophyta</taxon>
        <taxon>Lycopodiopsida</taxon>
        <taxon>Selaginellales</taxon>
        <taxon>Selaginellaceae</taxon>
        <taxon>Selaginella</taxon>
    </lineage>
</organism>
<dbReference type="OMA" id="TYFKPIM"/>
<dbReference type="PROSITE" id="PS51635">
    <property type="entry name" value="PNPLA"/>
    <property type="match status" value="1"/>
</dbReference>
<comment type="domain">
    <text evidence="4">The nitrogen atoms of the two glycine residues in the GGXR motif define the oxyanion hole, and stabilize the oxyanion that forms during the nucleophilic attack by the catalytic serine during substrate cleavage.</text>
</comment>
<feature type="short sequence motif" description="DGA/G" evidence="3">
    <location>
        <begin position="200"/>
        <end position="202"/>
    </location>
</feature>
<gene>
    <name evidence="6" type="ORF">SELMODRAFT_447714</name>
</gene>
<dbReference type="SUPFAM" id="SSF52151">
    <property type="entry name" value="FabD/lysophospholipase-like"/>
    <property type="match status" value="1"/>
</dbReference>
<accession>D8T1R6</accession>
<evidence type="ECO:0000313" key="7">
    <source>
        <dbReference type="Proteomes" id="UP000001514"/>
    </source>
</evidence>
<evidence type="ECO:0000256" key="3">
    <source>
        <dbReference type="PROSITE-ProRule" id="PRU01161"/>
    </source>
</evidence>
<feature type="domain" description="PNPLA" evidence="5">
    <location>
        <begin position="16"/>
        <end position="213"/>
    </location>
</feature>
<dbReference type="InParanoid" id="D8T1R6"/>
<keyword evidence="3 4" id="KW-0378">Hydrolase</keyword>
<feature type="short sequence motif" description="GXSXG" evidence="3">
    <location>
        <begin position="58"/>
        <end position="62"/>
    </location>
</feature>
<comment type="function">
    <text evidence="4">Lipolytic acyl hydrolase (LAH).</text>
</comment>
<reference evidence="6 7" key="1">
    <citation type="journal article" date="2011" name="Science">
        <title>The Selaginella genome identifies genetic changes associated with the evolution of vascular plants.</title>
        <authorList>
            <person name="Banks J.A."/>
            <person name="Nishiyama T."/>
            <person name="Hasebe M."/>
            <person name="Bowman J.L."/>
            <person name="Gribskov M."/>
            <person name="dePamphilis C."/>
            <person name="Albert V.A."/>
            <person name="Aono N."/>
            <person name="Aoyama T."/>
            <person name="Ambrose B.A."/>
            <person name="Ashton N.W."/>
            <person name="Axtell M.J."/>
            <person name="Barker E."/>
            <person name="Barker M.S."/>
            <person name="Bennetzen J.L."/>
            <person name="Bonawitz N.D."/>
            <person name="Chapple C."/>
            <person name="Cheng C."/>
            <person name="Correa L.G."/>
            <person name="Dacre M."/>
            <person name="DeBarry J."/>
            <person name="Dreyer I."/>
            <person name="Elias M."/>
            <person name="Engstrom E.M."/>
            <person name="Estelle M."/>
            <person name="Feng L."/>
            <person name="Finet C."/>
            <person name="Floyd S.K."/>
            <person name="Frommer W.B."/>
            <person name="Fujita T."/>
            <person name="Gramzow L."/>
            <person name="Gutensohn M."/>
            <person name="Harholt J."/>
            <person name="Hattori M."/>
            <person name="Heyl A."/>
            <person name="Hirai T."/>
            <person name="Hiwatashi Y."/>
            <person name="Ishikawa M."/>
            <person name="Iwata M."/>
            <person name="Karol K.G."/>
            <person name="Koehler B."/>
            <person name="Kolukisaoglu U."/>
            <person name="Kubo M."/>
            <person name="Kurata T."/>
            <person name="Lalonde S."/>
            <person name="Li K."/>
            <person name="Li Y."/>
            <person name="Litt A."/>
            <person name="Lyons E."/>
            <person name="Manning G."/>
            <person name="Maruyama T."/>
            <person name="Michael T.P."/>
            <person name="Mikami K."/>
            <person name="Miyazaki S."/>
            <person name="Morinaga S."/>
            <person name="Murata T."/>
            <person name="Mueller-Roeber B."/>
            <person name="Nelson D.R."/>
            <person name="Obara M."/>
            <person name="Oguri Y."/>
            <person name="Olmstead R.G."/>
            <person name="Onodera N."/>
            <person name="Petersen B.L."/>
            <person name="Pils B."/>
            <person name="Prigge M."/>
            <person name="Rensing S.A."/>
            <person name="Riano-Pachon D.M."/>
            <person name="Roberts A.W."/>
            <person name="Sato Y."/>
            <person name="Scheller H.V."/>
            <person name="Schulz B."/>
            <person name="Schulz C."/>
            <person name="Shakirov E.V."/>
            <person name="Shibagaki N."/>
            <person name="Shinohara N."/>
            <person name="Shippen D.E."/>
            <person name="Soerensen I."/>
            <person name="Sotooka R."/>
            <person name="Sugimoto N."/>
            <person name="Sugita M."/>
            <person name="Sumikawa N."/>
            <person name="Tanurdzic M."/>
            <person name="Theissen G."/>
            <person name="Ulvskov P."/>
            <person name="Wakazuki S."/>
            <person name="Weng J.K."/>
            <person name="Willats W.W."/>
            <person name="Wipf D."/>
            <person name="Wolf P.G."/>
            <person name="Yang L."/>
            <person name="Zimmer A.D."/>
            <person name="Zhu Q."/>
            <person name="Mitros T."/>
            <person name="Hellsten U."/>
            <person name="Loque D."/>
            <person name="Otillar R."/>
            <person name="Salamov A."/>
            <person name="Schmutz J."/>
            <person name="Shapiro H."/>
            <person name="Lindquist E."/>
            <person name="Lucas S."/>
            <person name="Rokhsar D."/>
            <person name="Grigoriev I.V."/>
        </authorList>
    </citation>
    <scope>NUCLEOTIDE SEQUENCE [LARGE SCALE GENOMIC DNA]</scope>
</reference>
<evidence type="ECO:0000256" key="1">
    <source>
        <dbReference type="ARBA" id="ARBA00010240"/>
    </source>
</evidence>
<dbReference type="InterPro" id="IPR002641">
    <property type="entry name" value="PNPLA_dom"/>
</dbReference>
<feature type="short sequence motif" description="GXGXXG" evidence="3">
    <location>
        <begin position="20"/>
        <end position="25"/>
    </location>
</feature>
<dbReference type="KEGG" id="smo:SELMODRAFT_447714"/>
<keyword evidence="7" id="KW-1185">Reference proteome</keyword>
<dbReference type="PANTHER" id="PTHR32176">
    <property type="entry name" value="XYLOSE ISOMERASE"/>
    <property type="match status" value="1"/>
</dbReference>
<evidence type="ECO:0000259" key="5">
    <source>
        <dbReference type="PROSITE" id="PS51635"/>
    </source>
</evidence>
<dbReference type="Gramene" id="EFJ09377">
    <property type="protein sequence ID" value="EFJ09377"/>
    <property type="gene ID" value="SELMODRAFT_447714"/>
</dbReference>
<dbReference type="EMBL" id="GL377663">
    <property type="protein sequence ID" value="EFJ09377.1"/>
    <property type="molecule type" value="Genomic_DNA"/>
</dbReference>
<sequence>MAKYSKGTPGKRKCVLSLDGGGIRGLIPAQILEYLEQCLQEMDGPDVRLADYFDVIAGTSTGGLITICLTAPGENNRPLFTAKEVTDFYMNKGKFVFPQGYISKGITGLFGPKYSGHELEKLLHGYLKDLRLQDTLTNVIIPTFDTKLQQPVFFSSVEAKSKNAHNAYLRDIARGTSAAPTYFPPKFFNTGSDSEFHLVDGGLVANNPSFLAITEAFRIHEDANSLFSNFENLLVLSLGCGTQSFSYEAKELSNWGALRWVINSNRTPLIDMLMNASSDMVDHSLCVLFRSGLCEENFLRIQISPLDDGLAKMDDVSPNNLKALVKRGKDLLDEPLRRVDFDNGKLLPIPDASTTNKEAVQSFARWLSEERRARLAQA</sequence>
<dbReference type="HOGENOM" id="CLU_000288_144_0_1"/>
<dbReference type="GO" id="GO:0016042">
    <property type="term" value="P:lipid catabolic process"/>
    <property type="evidence" value="ECO:0007669"/>
    <property type="project" value="UniProtKB-UniRule"/>
</dbReference>